<keyword evidence="2 3" id="KW-0040">ANK repeat</keyword>
<dbReference type="SMART" id="SM00248">
    <property type="entry name" value="ANK"/>
    <property type="match status" value="5"/>
</dbReference>
<evidence type="ECO:0000259" key="5">
    <source>
        <dbReference type="PROSITE" id="PS50090"/>
    </source>
</evidence>
<dbReference type="AlphaFoldDB" id="A0A1V9Y8D4"/>
<evidence type="ECO:0000313" key="7">
    <source>
        <dbReference type="Proteomes" id="UP000243217"/>
    </source>
</evidence>
<name>A0A1V9Y8D4_9STRA</name>
<dbReference type="Proteomes" id="UP000243217">
    <property type="component" value="Unassembled WGS sequence"/>
</dbReference>
<dbReference type="InterPro" id="IPR002110">
    <property type="entry name" value="Ankyrin_rpt"/>
</dbReference>
<dbReference type="PANTHER" id="PTHR24166">
    <property type="entry name" value="ROLLING PEBBLES, ISOFORM B"/>
    <property type="match status" value="1"/>
</dbReference>
<proteinExistence type="predicted"/>
<feature type="compositionally biased region" description="Polar residues" evidence="4">
    <location>
        <begin position="286"/>
        <end position="304"/>
    </location>
</feature>
<feature type="compositionally biased region" description="Basic and acidic residues" evidence="4">
    <location>
        <begin position="609"/>
        <end position="624"/>
    </location>
</feature>
<evidence type="ECO:0000256" key="4">
    <source>
        <dbReference type="SAM" id="MobiDB-lite"/>
    </source>
</evidence>
<dbReference type="Gene3D" id="1.10.10.60">
    <property type="entry name" value="Homeodomain-like"/>
    <property type="match status" value="1"/>
</dbReference>
<evidence type="ECO:0000313" key="6">
    <source>
        <dbReference type="EMBL" id="OQR81928.1"/>
    </source>
</evidence>
<dbReference type="InterPro" id="IPR036770">
    <property type="entry name" value="Ankyrin_rpt-contain_sf"/>
</dbReference>
<gene>
    <name evidence="6" type="ORF">THRCLA_11282</name>
</gene>
<evidence type="ECO:0000256" key="1">
    <source>
        <dbReference type="ARBA" id="ARBA00022737"/>
    </source>
</evidence>
<dbReference type="PANTHER" id="PTHR24166:SF48">
    <property type="entry name" value="PROTEIN VAPYRIN"/>
    <property type="match status" value="1"/>
</dbReference>
<keyword evidence="1" id="KW-0677">Repeat</keyword>
<dbReference type="InterPro" id="IPR050889">
    <property type="entry name" value="Dendritic_Spine_Reg/Scaffold"/>
</dbReference>
<dbReference type="SUPFAM" id="SSF46689">
    <property type="entry name" value="Homeodomain-like"/>
    <property type="match status" value="1"/>
</dbReference>
<comment type="caution">
    <text evidence="6">The sequence shown here is derived from an EMBL/GenBank/DDBJ whole genome shotgun (WGS) entry which is preliminary data.</text>
</comment>
<dbReference type="Pfam" id="PF12796">
    <property type="entry name" value="Ank_2"/>
    <property type="match status" value="2"/>
</dbReference>
<protein>
    <recommendedName>
        <fullName evidence="5">Myb-like domain-containing protein</fullName>
    </recommendedName>
</protein>
<feature type="compositionally biased region" description="Acidic residues" evidence="4">
    <location>
        <begin position="691"/>
        <end position="728"/>
    </location>
</feature>
<dbReference type="Gene3D" id="1.25.40.20">
    <property type="entry name" value="Ankyrin repeat-containing domain"/>
    <property type="match status" value="1"/>
</dbReference>
<feature type="region of interest" description="Disordered" evidence="4">
    <location>
        <begin position="285"/>
        <end position="304"/>
    </location>
</feature>
<feature type="domain" description="Myb-like" evidence="5">
    <location>
        <begin position="506"/>
        <end position="561"/>
    </location>
</feature>
<dbReference type="EMBL" id="JNBS01004869">
    <property type="protein sequence ID" value="OQR81928.1"/>
    <property type="molecule type" value="Genomic_DNA"/>
</dbReference>
<dbReference type="CDD" id="cd00167">
    <property type="entry name" value="SANT"/>
    <property type="match status" value="2"/>
</dbReference>
<dbReference type="STRING" id="74557.A0A1V9Y8D4"/>
<dbReference type="OrthoDB" id="49309at2759"/>
<reference evidence="6 7" key="1">
    <citation type="journal article" date="2014" name="Genome Biol. Evol.">
        <title>The secreted proteins of Achlya hypogyna and Thraustotheca clavata identify the ancestral oomycete secretome and reveal gene acquisitions by horizontal gene transfer.</title>
        <authorList>
            <person name="Misner I."/>
            <person name="Blouin N."/>
            <person name="Leonard G."/>
            <person name="Richards T.A."/>
            <person name="Lane C.E."/>
        </authorList>
    </citation>
    <scope>NUCLEOTIDE SEQUENCE [LARGE SCALE GENOMIC DNA]</scope>
    <source>
        <strain evidence="6 7">ATCC 34112</strain>
    </source>
</reference>
<feature type="region of interest" description="Disordered" evidence="4">
    <location>
        <begin position="220"/>
        <end position="250"/>
    </location>
</feature>
<feature type="region of interest" description="Disordered" evidence="4">
    <location>
        <begin position="664"/>
        <end position="728"/>
    </location>
</feature>
<dbReference type="PRINTS" id="PR01415">
    <property type="entry name" value="ANKYRIN"/>
</dbReference>
<keyword evidence="7" id="KW-1185">Reference proteome</keyword>
<feature type="region of interest" description="Disordered" evidence="4">
    <location>
        <begin position="799"/>
        <end position="823"/>
    </location>
</feature>
<feature type="non-terminal residue" evidence="6">
    <location>
        <position position="1"/>
    </location>
</feature>
<dbReference type="SUPFAM" id="SSF48403">
    <property type="entry name" value="Ankyrin repeat"/>
    <property type="match status" value="1"/>
</dbReference>
<dbReference type="InterPro" id="IPR009057">
    <property type="entry name" value="Homeodomain-like_sf"/>
</dbReference>
<feature type="repeat" description="ANK" evidence="3">
    <location>
        <begin position="1"/>
        <end position="33"/>
    </location>
</feature>
<dbReference type="SMART" id="SM00717">
    <property type="entry name" value="SANT"/>
    <property type="match status" value="2"/>
</dbReference>
<organism evidence="6 7">
    <name type="scientific">Thraustotheca clavata</name>
    <dbReference type="NCBI Taxonomy" id="74557"/>
    <lineage>
        <taxon>Eukaryota</taxon>
        <taxon>Sar</taxon>
        <taxon>Stramenopiles</taxon>
        <taxon>Oomycota</taxon>
        <taxon>Saprolegniomycetes</taxon>
        <taxon>Saprolegniales</taxon>
        <taxon>Achlyaceae</taxon>
        <taxon>Thraustotheca</taxon>
    </lineage>
</organism>
<dbReference type="PROSITE" id="PS50088">
    <property type="entry name" value="ANK_REPEAT"/>
    <property type="match status" value="2"/>
</dbReference>
<dbReference type="InterPro" id="IPR001005">
    <property type="entry name" value="SANT/Myb"/>
</dbReference>
<sequence length="850" mass="95372">NGYTPLHFAAQIGHQEIVSKLISAGANLDLVIPGGFTAVYIAAENGYHEVVSLLTLVETIINLADDDRSTSSHKAAWKCDKMILSLLIAAHANIDPVTHSGGTPLYFVASEGCPDIVSLLIAAEAKLNLADKHGATPLICAALEGYEEAASLRISPSANINQVSLVDVDIEQLEGDLADDPSYLGLNMDIIQEEENYRRFLTSLVPNGDDDLSFLCEEDDEEYHPHEEDEEDDEDEDDDARHHQQQDLTNSISKAELSGLLWDSSNIDVVLGSNEAKTPVEIPQKTAPSSTFRQIQPNGHSKGSLNKAQLTQLASQMHKHYQLLCQMTLLSQEHNPETEVMLADLRRRSEAVRAWKESVVAKVNPSESAATVLNSRRVTRAFSAAHAAIVNPSMYEIHALHKPLERLTLNANQRTDHLRGHLGALDYHLLHSNNFKPKDGANEVFTESEDRLLVHGVKRSGAKINWNAIQKNFLPTKSTEDLRARYRFLSSAKAPQNPVKAFISSFPPRRVAPWLIEEEIRILRGMLAFGEDERRKFSKIATQLLPHRSRNEIRKKWGRMQAEMASETTAGIDNLTPREQDIVRWQKALEKKLAIKEKSSLSHSTPKAAESDEKMNSLLPKDDTTTPQQCPKKHLHPALFYSPWAIITPSVLLDTTCEHNWPASLPFKNKKKTKSQPGDGSDTWASMAFPSDDDDSEFELEELISSEEEEEEEELKFDEAQEDLSDMDFEQVELDDDEDEDDHDGMLFDYEIDSPRQFPLSITSERTLAALERRISGMPPTKQPTMEMLDNDIEVEELADDHSDDDEFECEELLPSSDEEEDDIATISQVHKIDSARLELLSKRMSQRDG</sequence>
<dbReference type="PROSITE" id="PS50090">
    <property type="entry name" value="MYB_LIKE"/>
    <property type="match status" value="2"/>
</dbReference>
<feature type="compositionally biased region" description="Acidic residues" evidence="4">
    <location>
        <begin position="220"/>
        <end position="238"/>
    </location>
</feature>
<feature type="region of interest" description="Disordered" evidence="4">
    <location>
        <begin position="597"/>
        <end position="631"/>
    </location>
</feature>
<evidence type="ECO:0000256" key="3">
    <source>
        <dbReference type="PROSITE-ProRule" id="PRU00023"/>
    </source>
</evidence>
<feature type="domain" description="Myb-like" evidence="5">
    <location>
        <begin position="445"/>
        <end position="490"/>
    </location>
</feature>
<dbReference type="PROSITE" id="PS50297">
    <property type="entry name" value="ANK_REP_REGION"/>
    <property type="match status" value="2"/>
</dbReference>
<accession>A0A1V9Y8D4</accession>
<evidence type="ECO:0000256" key="2">
    <source>
        <dbReference type="ARBA" id="ARBA00023043"/>
    </source>
</evidence>
<feature type="repeat" description="ANK" evidence="3">
    <location>
        <begin position="100"/>
        <end position="132"/>
    </location>
</feature>